<dbReference type="PANTHER" id="PTHR31644:SF1">
    <property type="entry name" value="ZN(II)2CYS6 TRANSCRIPTION FACTOR (EUROFUNG)"/>
    <property type="match status" value="1"/>
</dbReference>
<dbReference type="Pfam" id="PF00172">
    <property type="entry name" value="Zn_clus"/>
    <property type="match status" value="1"/>
</dbReference>
<evidence type="ECO:0000313" key="5">
    <source>
        <dbReference type="EMBL" id="KAK2625356.1"/>
    </source>
</evidence>
<dbReference type="GO" id="GO:0000981">
    <property type="term" value="F:DNA-binding transcription factor activity, RNA polymerase II-specific"/>
    <property type="evidence" value="ECO:0007669"/>
    <property type="project" value="InterPro"/>
</dbReference>
<dbReference type="InterPro" id="IPR007219">
    <property type="entry name" value="XnlR_reg_dom"/>
</dbReference>
<gene>
    <name evidence="5" type="ORF">QTJ16_005725</name>
</gene>
<evidence type="ECO:0000256" key="3">
    <source>
        <dbReference type="SAM" id="MobiDB-lite"/>
    </source>
</evidence>
<dbReference type="CDD" id="cd00067">
    <property type="entry name" value="GAL4"/>
    <property type="match status" value="1"/>
</dbReference>
<feature type="compositionally biased region" description="Polar residues" evidence="3">
    <location>
        <begin position="113"/>
        <end position="124"/>
    </location>
</feature>
<dbReference type="GO" id="GO:0008270">
    <property type="term" value="F:zinc ion binding"/>
    <property type="evidence" value="ECO:0007669"/>
    <property type="project" value="InterPro"/>
</dbReference>
<evidence type="ECO:0000313" key="6">
    <source>
        <dbReference type="Proteomes" id="UP001285354"/>
    </source>
</evidence>
<accession>A0AAD9SX28</accession>
<dbReference type="EMBL" id="JAUBYV010000008">
    <property type="protein sequence ID" value="KAK2625356.1"/>
    <property type="molecule type" value="Genomic_DNA"/>
</dbReference>
<protein>
    <recommendedName>
        <fullName evidence="4">Zn(2)-C6 fungal-type domain-containing protein</fullName>
    </recommendedName>
</protein>
<name>A0AAD9SX28_9HELO</name>
<dbReference type="SUPFAM" id="SSF57701">
    <property type="entry name" value="Zn2/Cys6 DNA-binding domain"/>
    <property type="match status" value="1"/>
</dbReference>
<evidence type="ECO:0000256" key="1">
    <source>
        <dbReference type="ARBA" id="ARBA00022723"/>
    </source>
</evidence>
<keyword evidence="1" id="KW-0479">Metal-binding</keyword>
<dbReference type="InterPro" id="IPR001138">
    <property type="entry name" value="Zn2Cys6_DnaBD"/>
</dbReference>
<dbReference type="InterPro" id="IPR052780">
    <property type="entry name" value="AAA_Catabolism_Regulators"/>
</dbReference>
<feature type="region of interest" description="Disordered" evidence="3">
    <location>
        <begin position="235"/>
        <end position="265"/>
    </location>
</feature>
<feature type="compositionally biased region" description="Polar residues" evidence="3">
    <location>
        <begin position="180"/>
        <end position="197"/>
    </location>
</feature>
<dbReference type="GO" id="GO:0006351">
    <property type="term" value="P:DNA-templated transcription"/>
    <property type="evidence" value="ECO:0007669"/>
    <property type="project" value="InterPro"/>
</dbReference>
<keyword evidence="6" id="KW-1185">Reference proteome</keyword>
<dbReference type="CDD" id="cd12148">
    <property type="entry name" value="fungal_TF_MHR"/>
    <property type="match status" value="1"/>
</dbReference>
<dbReference type="AlphaFoldDB" id="A0AAD9SX28"/>
<evidence type="ECO:0000256" key="2">
    <source>
        <dbReference type="ARBA" id="ARBA00023242"/>
    </source>
</evidence>
<reference evidence="5" key="1">
    <citation type="submission" date="2023-06" db="EMBL/GenBank/DDBJ databases">
        <title>Draft genome of Marssonina rosae.</title>
        <authorList>
            <person name="Cheng Q."/>
        </authorList>
    </citation>
    <scope>NUCLEOTIDE SEQUENCE</scope>
    <source>
        <strain evidence="5">R4</strain>
    </source>
</reference>
<organism evidence="5 6">
    <name type="scientific">Diplocarpon rosae</name>
    <dbReference type="NCBI Taxonomy" id="946125"/>
    <lineage>
        <taxon>Eukaryota</taxon>
        <taxon>Fungi</taxon>
        <taxon>Dikarya</taxon>
        <taxon>Ascomycota</taxon>
        <taxon>Pezizomycotina</taxon>
        <taxon>Leotiomycetes</taxon>
        <taxon>Helotiales</taxon>
        <taxon>Drepanopezizaceae</taxon>
        <taxon>Diplocarpon</taxon>
    </lineage>
</organism>
<dbReference type="SMART" id="SM00906">
    <property type="entry name" value="Fungal_trans"/>
    <property type="match status" value="1"/>
</dbReference>
<feature type="compositionally biased region" description="Polar residues" evidence="3">
    <location>
        <begin position="149"/>
        <end position="166"/>
    </location>
</feature>
<dbReference type="SMART" id="SM00066">
    <property type="entry name" value="GAL4"/>
    <property type="match status" value="1"/>
</dbReference>
<dbReference type="Proteomes" id="UP001285354">
    <property type="component" value="Unassembled WGS sequence"/>
</dbReference>
<dbReference type="Gene3D" id="4.10.240.10">
    <property type="entry name" value="Zn(2)-C6 fungal-type DNA-binding domain"/>
    <property type="match status" value="1"/>
</dbReference>
<dbReference type="GO" id="GO:0005634">
    <property type="term" value="C:nucleus"/>
    <property type="evidence" value="ECO:0007669"/>
    <property type="project" value="TreeGrafter"/>
</dbReference>
<feature type="domain" description="Zn(2)-C6 fungal-type" evidence="4">
    <location>
        <begin position="52"/>
        <end position="86"/>
    </location>
</feature>
<dbReference type="PROSITE" id="PS00463">
    <property type="entry name" value="ZN2_CY6_FUNGAL_1"/>
    <property type="match status" value="1"/>
</dbReference>
<dbReference type="Pfam" id="PF04082">
    <property type="entry name" value="Fungal_trans"/>
    <property type="match status" value="1"/>
</dbReference>
<evidence type="ECO:0000259" key="4">
    <source>
        <dbReference type="PROSITE" id="PS50048"/>
    </source>
</evidence>
<sequence length="836" mass="92747">MAHAHAHGQGHVPSNMLPLMNSPLAQVQMPLEGTEGASQVSKVLDTMRAYRACLHCRNRKSKCDLDPNQGKPPCRRCQRENRECVLGESHRGGRRVRKRPRTEDGSAEGEPTTPVNPGYQNSPDHSAAPLLSNFQSSISASGSQYGSVPIQTPQQHETPTQYNNRPLWQAPSPEADGRATGQSQYPPISSPSHNQQPYHPRLEPTSSLAGKPHEGIASATLQNPSDALEILAQVADRADGSNSPRSDDPSGQAKRRAPLPQPDPPMPLVDTWYYKPIQNGSMSPEMAYQLFASYEQFFHPFFPIIPRETFDTQRIQWLSRHEPHLFSAILTVASKDDERIHQVCYDHMQQLISNILAGADANVEAVEALLLLSQWVSHRPQVASTVGRGEEDRVAWMYIGTALRLGYFLEIDRTSFNGDTQEDPVVFDRKRLVWAACYICDRQVSVRVGKGFWARGPGPLSGLKASDFPTLQPASPHDANSAMVFQAILELTQIFSNVHDILYSSKGHGWKEMLEGRYAKYLDDFRYSIKTWSDTWKSLECPAYIKASMLLTYDYLRLYVNAFAYQATMARALTDKRDSQHNPNRSVPLINATAPDARFIYEAIDAATSLLSRFITSVDPQTLRHMPSSYYLFIIYSAVFLYKARSTTSMNEAERDSVHTTIRLAIDRLRASSVGANQMGHRYARLLELLWRKSPKQTKQLQSVLQRGLDNRLSHRPQAQAPADPNFDPNLTYLPHQGPSQLSYVEQGQAYDPGIGTVNDSGSGNSGVGFSWLDLPATFNYALQNQRGTSGGSHNGEEGMGIGAGGDFSPAESGQGAGGYMEGTFVDLGGVRGFMF</sequence>
<feature type="region of interest" description="Disordered" evidence="3">
    <location>
        <begin position="88"/>
        <end position="212"/>
    </location>
</feature>
<feature type="compositionally biased region" description="Low complexity" evidence="3">
    <location>
        <begin position="132"/>
        <end position="147"/>
    </location>
</feature>
<feature type="region of interest" description="Disordered" evidence="3">
    <location>
        <begin position="715"/>
        <end position="738"/>
    </location>
</feature>
<proteinExistence type="predicted"/>
<comment type="caution">
    <text evidence="5">The sequence shown here is derived from an EMBL/GenBank/DDBJ whole genome shotgun (WGS) entry which is preliminary data.</text>
</comment>
<keyword evidence="2" id="KW-0539">Nucleus</keyword>
<dbReference type="InterPro" id="IPR036864">
    <property type="entry name" value="Zn2-C6_fun-type_DNA-bd_sf"/>
</dbReference>
<dbReference type="PANTHER" id="PTHR31644">
    <property type="entry name" value="TRANSCRIPTIONAL ACTIVATOR ARO80-RELATED"/>
    <property type="match status" value="1"/>
</dbReference>
<dbReference type="GO" id="GO:0003677">
    <property type="term" value="F:DNA binding"/>
    <property type="evidence" value="ECO:0007669"/>
    <property type="project" value="InterPro"/>
</dbReference>
<dbReference type="PROSITE" id="PS50048">
    <property type="entry name" value="ZN2_CY6_FUNGAL_2"/>
    <property type="match status" value="1"/>
</dbReference>